<keyword evidence="5" id="KW-1185">Reference proteome</keyword>
<dbReference type="eggNOG" id="ENOG502S1HF">
    <property type="taxonomic scope" value="Eukaryota"/>
</dbReference>
<dbReference type="Pfam" id="PF18721">
    <property type="entry name" value="CxC6"/>
    <property type="match status" value="1"/>
</dbReference>
<evidence type="ECO:0000256" key="1">
    <source>
        <dbReference type="SAM" id="MobiDB-lite"/>
    </source>
</evidence>
<dbReference type="AlphaFoldDB" id="A8NJ45"/>
<dbReference type="HOGENOM" id="CLU_004966_4_0_1"/>
<name>A8NJ45_COPC7</name>
<sequence length="515" mass="59077">MEAYLLYQRLSILSQRWNFSEETLALYKRLLARLKRDILQPQTIPVTDQDEAPPALPTAIATFVSMALDISLEGIDEMWQVLKDTIWDMDPGRPTKEELGLFRHYGWPLGIVAYTLYPPNIHCINHDCTRTNPLKRELSMSSVLAFTKDDGVQAAYEVVTYCPDCNTSYHHNYSVQDKTRRYYEAMPEFIQVGEHQFVHVPVIRLWITQMLFGWYSFSNAAASYSAAFNNDEESYDRRFWRLSPELRQEHASDGFFILSLLEDCRRRGFVLEVPHSGDQSKRFQAALEARNEWIILNGQPDAVRHACDKCMRVYRDLDGSYISTQAIVMDGISIGRPCCGVFRCTTPLENNRHRFCPEHYFHHYLCAVKGCVRPVVFKNERLSDGTTKSKPMKTCSDPIHQQMEQRSKERSTGSFLLKSRLQHARVSQPLEAISTSSTIPSQDLQEDIEHYVVTDRGVMLEVEKNPGSVGTTNDMEPDDCPSKKSEEGNGKKLSAQMGRERTHNDQTLVRPGGRL</sequence>
<dbReference type="Pfam" id="PF18718">
    <property type="entry name" value="CxC5"/>
    <property type="match status" value="1"/>
</dbReference>
<dbReference type="EMBL" id="AACS02000010">
    <property type="protein sequence ID" value="EAU87639.2"/>
    <property type="molecule type" value="Genomic_DNA"/>
</dbReference>
<gene>
    <name evidence="4" type="ORF">CC1G_09100</name>
</gene>
<dbReference type="GeneID" id="6010648"/>
<proteinExistence type="predicted"/>
<evidence type="ECO:0000313" key="4">
    <source>
        <dbReference type="EMBL" id="EAU87639.2"/>
    </source>
</evidence>
<feature type="domain" description="CxC5 like cysteine cluster associated with KDZ" evidence="2">
    <location>
        <begin position="111"/>
        <end position="228"/>
    </location>
</feature>
<dbReference type="KEGG" id="cci:CC1G_09100"/>
<dbReference type="OMA" id="PDCTNIV"/>
<dbReference type="RefSeq" id="XP_001834143.2">
    <property type="nucleotide sequence ID" value="XM_001834091.2"/>
</dbReference>
<comment type="caution">
    <text evidence="4">The sequence shown here is derived from an EMBL/GenBank/DDBJ whole genome shotgun (WGS) entry which is preliminary data.</text>
</comment>
<protein>
    <recommendedName>
        <fullName evidence="6">CxC5 like cysteine cluster associated with KDZ domain-containing protein</fullName>
    </recommendedName>
</protein>
<dbReference type="Proteomes" id="UP000001861">
    <property type="component" value="Unassembled WGS sequence"/>
</dbReference>
<reference evidence="4 5" key="1">
    <citation type="journal article" date="2010" name="Proc. Natl. Acad. Sci. U.S.A.">
        <title>Insights into evolution of multicellular fungi from the assembled chromosomes of the mushroom Coprinopsis cinerea (Coprinus cinereus).</title>
        <authorList>
            <person name="Stajich J.E."/>
            <person name="Wilke S.K."/>
            <person name="Ahren D."/>
            <person name="Au C.H."/>
            <person name="Birren B.W."/>
            <person name="Borodovsky M."/>
            <person name="Burns C."/>
            <person name="Canback B."/>
            <person name="Casselton L.A."/>
            <person name="Cheng C.K."/>
            <person name="Deng J."/>
            <person name="Dietrich F.S."/>
            <person name="Fargo D.C."/>
            <person name="Farman M.L."/>
            <person name="Gathman A.C."/>
            <person name="Goldberg J."/>
            <person name="Guigo R."/>
            <person name="Hoegger P.J."/>
            <person name="Hooker J.B."/>
            <person name="Huggins A."/>
            <person name="James T.Y."/>
            <person name="Kamada T."/>
            <person name="Kilaru S."/>
            <person name="Kodira C."/>
            <person name="Kues U."/>
            <person name="Kupfer D."/>
            <person name="Kwan H.S."/>
            <person name="Lomsadze A."/>
            <person name="Li W."/>
            <person name="Lilly W.W."/>
            <person name="Ma L.J."/>
            <person name="Mackey A.J."/>
            <person name="Manning G."/>
            <person name="Martin F."/>
            <person name="Muraguchi H."/>
            <person name="Natvig D.O."/>
            <person name="Palmerini H."/>
            <person name="Ramesh M.A."/>
            <person name="Rehmeyer C.J."/>
            <person name="Roe B.A."/>
            <person name="Shenoy N."/>
            <person name="Stanke M."/>
            <person name="Ter-Hovhannisyan V."/>
            <person name="Tunlid A."/>
            <person name="Velagapudi R."/>
            <person name="Vision T.J."/>
            <person name="Zeng Q."/>
            <person name="Zolan M.E."/>
            <person name="Pukkila P.J."/>
        </authorList>
    </citation>
    <scope>NUCLEOTIDE SEQUENCE [LARGE SCALE GENOMIC DNA]</scope>
    <source>
        <strain evidence="5">Okayama-7 / 130 / ATCC MYA-4618 / FGSC 9003</strain>
    </source>
</reference>
<feature type="region of interest" description="Disordered" evidence="1">
    <location>
        <begin position="387"/>
        <end position="412"/>
    </location>
</feature>
<evidence type="ECO:0000259" key="3">
    <source>
        <dbReference type="Pfam" id="PF18721"/>
    </source>
</evidence>
<dbReference type="VEuPathDB" id="FungiDB:CC1G_09100"/>
<evidence type="ECO:0000259" key="2">
    <source>
        <dbReference type="Pfam" id="PF18718"/>
    </source>
</evidence>
<dbReference type="InterPro" id="IPR041539">
    <property type="entry name" value="CxC5"/>
</dbReference>
<evidence type="ECO:0000313" key="5">
    <source>
        <dbReference type="Proteomes" id="UP000001861"/>
    </source>
</evidence>
<organism evidence="4 5">
    <name type="scientific">Coprinopsis cinerea (strain Okayama-7 / 130 / ATCC MYA-4618 / FGSC 9003)</name>
    <name type="common">Inky cap fungus</name>
    <name type="synonym">Hormographiella aspergillata</name>
    <dbReference type="NCBI Taxonomy" id="240176"/>
    <lineage>
        <taxon>Eukaryota</taxon>
        <taxon>Fungi</taxon>
        <taxon>Dikarya</taxon>
        <taxon>Basidiomycota</taxon>
        <taxon>Agaricomycotina</taxon>
        <taxon>Agaricomycetes</taxon>
        <taxon>Agaricomycetidae</taxon>
        <taxon>Agaricales</taxon>
        <taxon>Agaricineae</taxon>
        <taxon>Psathyrellaceae</taxon>
        <taxon>Coprinopsis</taxon>
    </lineage>
</organism>
<accession>A8NJ45</accession>
<dbReference type="InterPro" id="IPR040898">
    <property type="entry name" value="CxC6"/>
</dbReference>
<dbReference type="InParanoid" id="A8NJ45"/>
<feature type="compositionally biased region" description="Basic and acidic residues" evidence="1">
    <location>
        <begin position="480"/>
        <end position="490"/>
    </location>
</feature>
<evidence type="ECO:0008006" key="6">
    <source>
        <dbReference type="Google" id="ProtNLM"/>
    </source>
</evidence>
<feature type="region of interest" description="Disordered" evidence="1">
    <location>
        <begin position="463"/>
        <end position="515"/>
    </location>
</feature>
<dbReference type="OrthoDB" id="2639189at2759"/>
<feature type="domain" description="CxC6 like cysteine cluster associated with KDZ" evidence="3">
    <location>
        <begin position="328"/>
        <end position="405"/>
    </location>
</feature>